<protein>
    <submittedName>
        <fullName evidence="2">Uncharacterized protein</fullName>
    </submittedName>
</protein>
<organism evidence="2">
    <name type="scientific">bioreactor metagenome</name>
    <dbReference type="NCBI Taxonomy" id="1076179"/>
    <lineage>
        <taxon>unclassified sequences</taxon>
        <taxon>metagenomes</taxon>
        <taxon>ecological metagenomes</taxon>
    </lineage>
</organism>
<keyword evidence="1" id="KW-0812">Transmembrane</keyword>
<keyword evidence="1" id="KW-1133">Transmembrane helix</keyword>
<dbReference type="AlphaFoldDB" id="A0A645CQ61"/>
<name>A0A645CQ61_9ZZZZ</name>
<reference evidence="2" key="1">
    <citation type="submission" date="2019-08" db="EMBL/GenBank/DDBJ databases">
        <authorList>
            <person name="Kucharzyk K."/>
            <person name="Murdoch R.W."/>
            <person name="Higgins S."/>
            <person name="Loffler F."/>
        </authorList>
    </citation>
    <scope>NUCLEOTIDE SEQUENCE</scope>
</reference>
<feature type="transmembrane region" description="Helical" evidence="1">
    <location>
        <begin position="94"/>
        <end position="111"/>
    </location>
</feature>
<evidence type="ECO:0000256" key="1">
    <source>
        <dbReference type="SAM" id="Phobius"/>
    </source>
</evidence>
<gene>
    <name evidence="2" type="ORF">SDC9_126054</name>
</gene>
<evidence type="ECO:0000313" key="2">
    <source>
        <dbReference type="EMBL" id="MPM79038.1"/>
    </source>
</evidence>
<accession>A0A645CQ61</accession>
<proteinExistence type="predicted"/>
<dbReference type="EMBL" id="VSSQ01029069">
    <property type="protein sequence ID" value="MPM79038.1"/>
    <property type="molecule type" value="Genomic_DNA"/>
</dbReference>
<comment type="caution">
    <text evidence="2">The sequence shown here is derived from an EMBL/GenBank/DDBJ whole genome shotgun (WGS) entry which is preliminary data.</text>
</comment>
<sequence>MEENINYLNRPVQGVFQNFLNIVEHIDPDVYAALLNLRGSIDNEVFREWCDAVMACQYDRGLKTTLTPIVAKLSDMRIVNGELENLVFGPRKEFITMAALVVLNVPLLKFINGDWYAALMHTVPGQIVLAVCAGAIFVSFAFVVKLTQPIEYRR</sequence>
<keyword evidence="1" id="KW-0472">Membrane</keyword>
<feature type="transmembrane region" description="Helical" evidence="1">
    <location>
        <begin position="123"/>
        <end position="144"/>
    </location>
</feature>